<reference evidence="6 7" key="2">
    <citation type="journal article" date="2017" name="Int. J. Syst. Evol. Microbiol.">
        <title>Gordonia phthalatica sp. nov., a di-n-butyl phthalate-degrading bacterium isolated from activated sludge.</title>
        <authorList>
            <person name="Jin D."/>
            <person name="Kong X."/>
            <person name="Jia M."/>
            <person name="Yu X."/>
            <person name="Wang X."/>
            <person name="Zhuang X."/>
            <person name="Deng Y."/>
            <person name="Bai Z."/>
        </authorList>
    </citation>
    <scope>NUCLEOTIDE SEQUENCE [LARGE SCALE GENOMIC DNA]</scope>
    <source>
        <strain evidence="6 7">QH-11</strain>
    </source>
</reference>
<dbReference type="EMBL" id="CP011853">
    <property type="protein sequence ID" value="ALG84459.1"/>
    <property type="molecule type" value="Genomic_DNA"/>
</dbReference>
<dbReference type="Proteomes" id="UP000063789">
    <property type="component" value="Chromosome"/>
</dbReference>
<dbReference type="PRINTS" id="PR00420">
    <property type="entry name" value="RNGMNOXGNASE"/>
</dbReference>
<feature type="domain" description="FAD-binding" evidence="5">
    <location>
        <begin position="2"/>
        <end position="330"/>
    </location>
</feature>
<keyword evidence="2" id="KW-0285">Flavoprotein</keyword>
<dbReference type="PANTHER" id="PTHR46496:SF1">
    <property type="entry name" value="ZEAXANTHIN EPOXIDASE, CHLOROPLASTIC"/>
    <property type="match status" value="1"/>
</dbReference>
<accession>A0A0N9NAJ8</accession>
<dbReference type="Pfam" id="PF01494">
    <property type="entry name" value="FAD_binding_3"/>
    <property type="match status" value="1"/>
</dbReference>
<dbReference type="InterPro" id="IPR036188">
    <property type="entry name" value="FAD/NAD-bd_sf"/>
</dbReference>
<evidence type="ECO:0000259" key="5">
    <source>
        <dbReference type="Pfam" id="PF01494"/>
    </source>
</evidence>
<comment type="cofactor">
    <cofactor evidence="1">
        <name>FAD</name>
        <dbReference type="ChEBI" id="CHEBI:57692"/>
    </cofactor>
</comment>
<dbReference type="PANTHER" id="PTHR46496">
    <property type="match status" value="1"/>
</dbReference>
<dbReference type="PATRIC" id="fig|1136941.3.peg.1644"/>
<evidence type="ECO:0000256" key="1">
    <source>
        <dbReference type="ARBA" id="ARBA00001974"/>
    </source>
</evidence>
<dbReference type="GO" id="GO:0004497">
    <property type="term" value="F:monooxygenase activity"/>
    <property type="evidence" value="ECO:0007669"/>
    <property type="project" value="UniProtKB-KW"/>
</dbReference>
<evidence type="ECO:0000256" key="3">
    <source>
        <dbReference type="ARBA" id="ARBA00022827"/>
    </source>
</evidence>
<gene>
    <name evidence="6" type="ORF">ACH46_08060</name>
</gene>
<dbReference type="Gene3D" id="3.50.50.60">
    <property type="entry name" value="FAD/NAD(P)-binding domain"/>
    <property type="match status" value="1"/>
</dbReference>
<keyword evidence="6" id="KW-0503">Monooxygenase</keyword>
<dbReference type="RefSeq" id="WP_062392446.1">
    <property type="nucleotide sequence ID" value="NZ_CP011853.1"/>
</dbReference>
<reference evidence="7" key="1">
    <citation type="submission" date="2015-06" db="EMBL/GenBank/DDBJ databases">
        <title>Complete genome sequence and metabolic analysis of phthalate degradation pathway in Gordonia sp. QH-11.</title>
        <authorList>
            <person name="Jin D."/>
            <person name="Kong X."/>
            <person name="Bai Z."/>
        </authorList>
    </citation>
    <scope>NUCLEOTIDE SEQUENCE [LARGE SCALE GENOMIC DNA]</scope>
    <source>
        <strain evidence="7">QH-11</strain>
    </source>
</reference>
<evidence type="ECO:0000256" key="2">
    <source>
        <dbReference type="ARBA" id="ARBA00022630"/>
    </source>
</evidence>
<evidence type="ECO:0000313" key="6">
    <source>
        <dbReference type="EMBL" id="ALG84459.1"/>
    </source>
</evidence>
<organism evidence="6 7">
    <name type="scientific">Gordonia phthalatica</name>
    <dbReference type="NCBI Taxonomy" id="1136941"/>
    <lineage>
        <taxon>Bacteria</taxon>
        <taxon>Bacillati</taxon>
        <taxon>Actinomycetota</taxon>
        <taxon>Actinomycetes</taxon>
        <taxon>Mycobacteriales</taxon>
        <taxon>Gordoniaceae</taxon>
        <taxon>Gordonia</taxon>
    </lineage>
</organism>
<dbReference type="STRING" id="1136941.ACH46_08060"/>
<dbReference type="KEGG" id="goq:ACH46_08060"/>
<protein>
    <submittedName>
        <fullName evidence="6">FAD-binding monooxygenase</fullName>
    </submittedName>
</protein>
<keyword evidence="3" id="KW-0274">FAD</keyword>
<dbReference type="InterPro" id="IPR002938">
    <property type="entry name" value="FAD-bd"/>
</dbReference>
<evidence type="ECO:0000313" key="7">
    <source>
        <dbReference type="Proteomes" id="UP000063789"/>
    </source>
</evidence>
<keyword evidence="7" id="KW-1185">Reference proteome</keyword>
<dbReference type="AlphaFoldDB" id="A0A0N9NAJ8"/>
<proteinExistence type="predicted"/>
<dbReference type="OrthoDB" id="4568714at2"/>
<name>A0A0N9NAJ8_9ACTN</name>
<dbReference type="SUPFAM" id="SSF51905">
    <property type="entry name" value="FAD/NAD(P)-binding domain"/>
    <property type="match status" value="1"/>
</dbReference>
<evidence type="ECO:0000256" key="4">
    <source>
        <dbReference type="ARBA" id="ARBA00023002"/>
    </source>
</evidence>
<sequence length="385" mass="41145">MRVIVAGAGVGGLTVAAGLLRDGHHVTVFERRTDTASGAGISLWPNALAALDTLDLGAAVRERSARVSGGAMRWRDGTWFRRPASDALTATMGEPLAVIRRADLRDVLTAALPADAVRYGVAVTTARTDGDRVTVATSDGASYTADLLIAADGVNSRLIRPFNAGLASRYTGYTAWRGIAETPVPAELAGEVLGDGVEFGVVPLPDDRTYWFATRREPEGTEFADEHAEVAKLGEDWPEPISEVIAATPPGAVMRTDLYDRPTARHWWSGRVVAVGDAVHPMRPHLGQGGCQAIEDAAVLVELLRRSPVARALERYPRIRKARVRQVVAESALIGRAVNARPTAVVGAVIRSTRVLPDSLMMGHVAAVAGPDAFLRQWERCARSS</sequence>
<dbReference type="GO" id="GO:0071949">
    <property type="term" value="F:FAD binding"/>
    <property type="evidence" value="ECO:0007669"/>
    <property type="project" value="InterPro"/>
</dbReference>
<keyword evidence="4" id="KW-0560">Oxidoreductase</keyword>